<organism evidence="1 2">
    <name type="scientific">Liparis tanakae</name>
    <name type="common">Tanaka's snailfish</name>
    <dbReference type="NCBI Taxonomy" id="230148"/>
    <lineage>
        <taxon>Eukaryota</taxon>
        <taxon>Metazoa</taxon>
        <taxon>Chordata</taxon>
        <taxon>Craniata</taxon>
        <taxon>Vertebrata</taxon>
        <taxon>Euteleostomi</taxon>
        <taxon>Actinopterygii</taxon>
        <taxon>Neopterygii</taxon>
        <taxon>Teleostei</taxon>
        <taxon>Neoteleostei</taxon>
        <taxon>Acanthomorphata</taxon>
        <taxon>Eupercaria</taxon>
        <taxon>Perciformes</taxon>
        <taxon>Cottioidei</taxon>
        <taxon>Cottales</taxon>
        <taxon>Liparidae</taxon>
        <taxon>Liparis</taxon>
    </lineage>
</organism>
<evidence type="ECO:0000313" key="2">
    <source>
        <dbReference type="Proteomes" id="UP000314294"/>
    </source>
</evidence>
<accession>A0A4Z2EAQ7</accession>
<evidence type="ECO:0000313" key="1">
    <source>
        <dbReference type="EMBL" id="TNN25835.1"/>
    </source>
</evidence>
<comment type="caution">
    <text evidence="1">The sequence shown here is derived from an EMBL/GenBank/DDBJ whole genome shotgun (WGS) entry which is preliminary data.</text>
</comment>
<reference evidence="1 2" key="1">
    <citation type="submission" date="2019-03" db="EMBL/GenBank/DDBJ databases">
        <title>First draft genome of Liparis tanakae, snailfish: a comprehensive survey of snailfish specific genes.</title>
        <authorList>
            <person name="Kim W."/>
            <person name="Song I."/>
            <person name="Jeong J.-H."/>
            <person name="Kim D."/>
            <person name="Kim S."/>
            <person name="Ryu S."/>
            <person name="Song J.Y."/>
            <person name="Lee S.K."/>
        </authorList>
    </citation>
    <scope>NUCLEOTIDE SEQUENCE [LARGE SCALE GENOMIC DNA]</scope>
    <source>
        <tissue evidence="1">Muscle</tissue>
    </source>
</reference>
<keyword evidence="2" id="KW-1185">Reference proteome</keyword>
<protein>
    <submittedName>
        <fullName evidence="1">Uncharacterized protein</fullName>
    </submittedName>
</protein>
<dbReference type="AlphaFoldDB" id="A0A4Z2EAQ7"/>
<sequence length="83" mass="8574">MSTNSFSRFHSCDSGCCHALTPGTPHSDPGLPGFPSAWTDGPCADMKPSSGGLAPGCFVQLLTTSLCCVQGNSDINVIDEILN</sequence>
<name>A0A4Z2EAQ7_9TELE</name>
<gene>
    <name evidence="1" type="ORF">EYF80_064033</name>
</gene>
<dbReference type="Proteomes" id="UP000314294">
    <property type="component" value="Unassembled WGS sequence"/>
</dbReference>
<proteinExistence type="predicted"/>
<dbReference type="EMBL" id="SRLO01011543">
    <property type="protein sequence ID" value="TNN25835.1"/>
    <property type="molecule type" value="Genomic_DNA"/>
</dbReference>